<dbReference type="InterPro" id="IPR023696">
    <property type="entry name" value="Ureohydrolase_dom_sf"/>
</dbReference>
<dbReference type="PANTHER" id="PTHR10625">
    <property type="entry name" value="HISTONE DEACETYLASE HDAC1-RELATED"/>
    <property type="match status" value="1"/>
</dbReference>
<dbReference type="Gene3D" id="3.40.800.20">
    <property type="entry name" value="Histone deacetylase domain"/>
    <property type="match status" value="1"/>
</dbReference>
<dbReference type="CDD" id="cd09992">
    <property type="entry name" value="HDAC_classII"/>
    <property type="match status" value="1"/>
</dbReference>
<dbReference type="InterPro" id="IPR037138">
    <property type="entry name" value="His_deacetylse_dom_sf"/>
</dbReference>
<evidence type="ECO:0000313" key="3">
    <source>
        <dbReference type="EMBL" id="SMC37545.1"/>
    </source>
</evidence>
<dbReference type="GO" id="GO:0004407">
    <property type="term" value="F:histone deacetylase activity"/>
    <property type="evidence" value="ECO:0007669"/>
    <property type="project" value="TreeGrafter"/>
</dbReference>
<accession>A0A1W1YMW7</accession>
<dbReference type="PANTHER" id="PTHR10625:SF10">
    <property type="entry name" value="HISTONE DEACETYLASE HDAC1"/>
    <property type="match status" value="1"/>
</dbReference>
<comment type="similarity">
    <text evidence="1">Belongs to the histone deacetylase family.</text>
</comment>
<evidence type="ECO:0000259" key="2">
    <source>
        <dbReference type="Pfam" id="PF00850"/>
    </source>
</evidence>
<dbReference type="Proteomes" id="UP000192418">
    <property type="component" value="Unassembled WGS sequence"/>
</dbReference>
<reference evidence="3 4" key="1">
    <citation type="submission" date="2017-04" db="EMBL/GenBank/DDBJ databases">
        <authorList>
            <person name="Afonso C.L."/>
            <person name="Miller P.J."/>
            <person name="Scott M.A."/>
            <person name="Spackman E."/>
            <person name="Goraichik I."/>
            <person name="Dimitrov K.M."/>
            <person name="Suarez D.L."/>
            <person name="Swayne D.E."/>
        </authorList>
    </citation>
    <scope>NUCLEOTIDE SEQUENCE [LARGE SCALE GENOMIC DNA]</scope>
    <source>
        <strain evidence="3 4">DSM 3385</strain>
    </source>
</reference>
<dbReference type="OrthoDB" id="9808367at2"/>
<gene>
    <name evidence="3" type="ORF">SAMN02746065_101205</name>
</gene>
<protein>
    <submittedName>
        <fullName evidence="3">Acetoin utilization deacetylase AcuC</fullName>
    </submittedName>
</protein>
<dbReference type="InterPro" id="IPR023801">
    <property type="entry name" value="His_deacetylse_dom"/>
</dbReference>
<feature type="domain" description="Histone deacetylase" evidence="2">
    <location>
        <begin position="21"/>
        <end position="312"/>
    </location>
</feature>
<dbReference type="STRING" id="1121400.SAMN02746065_101205"/>
<dbReference type="GO" id="GO:0040029">
    <property type="term" value="P:epigenetic regulation of gene expression"/>
    <property type="evidence" value="ECO:0007669"/>
    <property type="project" value="TreeGrafter"/>
</dbReference>
<dbReference type="EMBL" id="FWXY01000001">
    <property type="protein sequence ID" value="SMC37545.1"/>
    <property type="molecule type" value="Genomic_DNA"/>
</dbReference>
<organism evidence="3 4">
    <name type="scientific">Desulfocicer vacuolatum DSM 3385</name>
    <dbReference type="NCBI Taxonomy" id="1121400"/>
    <lineage>
        <taxon>Bacteria</taxon>
        <taxon>Pseudomonadati</taxon>
        <taxon>Thermodesulfobacteriota</taxon>
        <taxon>Desulfobacteria</taxon>
        <taxon>Desulfobacterales</taxon>
        <taxon>Desulfobacteraceae</taxon>
        <taxon>Desulfocicer</taxon>
    </lineage>
</organism>
<dbReference type="InterPro" id="IPR000286">
    <property type="entry name" value="HDACs"/>
</dbReference>
<proteinExistence type="inferred from homology"/>
<dbReference type="AlphaFoldDB" id="A0A1W1YMW7"/>
<dbReference type="Pfam" id="PF00850">
    <property type="entry name" value="Hist_deacetyl"/>
    <property type="match status" value="1"/>
</dbReference>
<evidence type="ECO:0000313" key="4">
    <source>
        <dbReference type="Proteomes" id="UP000192418"/>
    </source>
</evidence>
<dbReference type="SUPFAM" id="SSF52768">
    <property type="entry name" value="Arginase/deacetylase"/>
    <property type="match status" value="1"/>
</dbReference>
<keyword evidence="4" id="KW-1185">Reference proteome</keyword>
<name>A0A1W1YMW7_9BACT</name>
<dbReference type="PRINTS" id="PR01270">
    <property type="entry name" value="HDASUPER"/>
</dbReference>
<evidence type="ECO:0000256" key="1">
    <source>
        <dbReference type="ARBA" id="ARBA00005947"/>
    </source>
</evidence>
<sequence>MKRTGYLHDNRYILHDTGPHHPETSDRLLAVYEGIKEEGILEHLTMISASRADLKWIETVHDPVYIRRFEEICLSGHNTFDDPDNCISMDTYESAFLAVGGILDTVDLMMTDKIDNAFCAVRPPGHHAEKDKAMGFCYFNNIAITARYLQEKWGIEKVAIIDIDVHHGNGTQHIFEQDASVFYYSIHEHPSFAYPGTGRDFEVGTLGGHGFTKNSLVLPGQGDDVYYMLIQGDLMPAINKFEPEVILVSTGFDAHRDDEMSDIKVSTQCFSWMMQTIMDLGERHCDGRVISILEGGYSLQRLPELAGNHVKILLDS</sequence>